<keyword evidence="2" id="KW-1185">Reference proteome</keyword>
<gene>
    <name evidence="1" type="ORF">RSOLAG1IB_08895</name>
</gene>
<dbReference type="Proteomes" id="UP000059188">
    <property type="component" value="Unassembled WGS sequence"/>
</dbReference>
<name>A0A0B7FME0_THACB</name>
<protein>
    <submittedName>
        <fullName evidence="1">Uncharacterized protein</fullName>
    </submittedName>
</protein>
<organism evidence="1 2">
    <name type="scientific">Thanatephorus cucumeris (strain AG1-IB / isolate 7/3/14)</name>
    <name type="common">Lettuce bottom rot fungus</name>
    <name type="synonym">Rhizoctonia solani</name>
    <dbReference type="NCBI Taxonomy" id="1108050"/>
    <lineage>
        <taxon>Eukaryota</taxon>
        <taxon>Fungi</taxon>
        <taxon>Dikarya</taxon>
        <taxon>Basidiomycota</taxon>
        <taxon>Agaricomycotina</taxon>
        <taxon>Agaricomycetes</taxon>
        <taxon>Cantharellales</taxon>
        <taxon>Ceratobasidiaceae</taxon>
        <taxon>Rhizoctonia</taxon>
        <taxon>Rhizoctonia solani AG-1</taxon>
    </lineage>
</organism>
<evidence type="ECO:0000313" key="2">
    <source>
        <dbReference type="Proteomes" id="UP000059188"/>
    </source>
</evidence>
<proteinExistence type="predicted"/>
<dbReference type="AlphaFoldDB" id="A0A0B7FME0"/>
<reference evidence="1 2" key="1">
    <citation type="submission" date="2014-11" db="EMBL/GenBank/DDBJ databases">
        <authorList>
            <person name="Wibberg Daniel"/>
        </authorList>
    </citation>
    <scope>NUCLEOTIDE SEQUENCE [LARGE SCALE GENOMIC DNA]</scope>
    <source>
        <strain evidence="1">Rhizoctonia solani AG1-IB 7/3/14</strain>
    </source>
</reference>
<evidence type="ECO:0000313" key="1">
    <source>
        <dbReference type="EMBL" id="CEL58865.1"/>
    </source>
</evidence>
<sequence length="69" mass="7828">MPDLAFGIPDSEFVPPPFVHKPPISMMVSVNPSMGRERVDAYFARLSDAEFAREQRNVCEAGEIRYQVQ</sequence>
<accession>A0A0B7FME0</accession>
<dbReference type="EMBL" id="LN679134">
    <property type="protein sequence ID" value="CEL58865.1"/>
    <property type="molecule type" value="Genomic_DNA"/>
</dbReference>